<accession>A0A0F5JKY5</accession>
<comment type="caution">
    <text evidence="1">The sequence shown here is derived from an EMBL/GenBank/DDBJ whole genome shotgun (WGS) entry which is preliminary data.</text>
</comment>
<evidence type="ECO:0000313" key="1">
    <source>
        <dbReference type="EMBL" id="KKB58082.1"/>
    </source>
</evidence>
<proteinExistence type="predicted"/>
<reference evidence="1 2" key="1">
    <citation type="submission" date="2013-04" db="EMBL/GenBank/DDBJ databases">
        <title>The Genome Sequence of Parabacteroides gordonii DSM 23371.</title>
        <authorList>
            <consortium name="The Broad Institute Genomics Platform"/>
            <person name="Earl A."/>
            <person name="Ward D."/>
            <person name="Feldgarden M."/>
            <person name="Gevers D."/>
            <person name="Martens E."/>
            <person name="Sakamoto M."/>
            <person name="Benno Y."/>
            <person name="Suzuki N."/>
            <person name="Matsunaga N."/>
            <person name="Koshihara K."/>
            <person name="Seki M."/>
            <person name="Komiya H."/>
            <person name="Walker B."/>
            <person name="Young S."/>
            <person name="Zeng Q."/>
            <person name="Gargeya S."/>
            <person name="Fitzgerald M."/>
            <person name="Haas B."/>
            <person name="Abouelleil A."/>
            <person name="Allen A.W."/>
            <person name="Alvarado L."/>
            <person name="Arachchi H.M."/>
            <person name="Berlin A.M."/>
            <person name="Chapman S.B."/>
            <person name="Gainer-Dewar J."/>
            <person name="Goldberg J."/>
            <person name="Griggs A."/>
            <person name="Gujja S."/>
            <person name="Hansen M."/>
            <person name="Howarth C."/>
            <person name="Imamovic A."/>
            <person name="Ireland A."/>
            <person name="Larimer J."/>
            <person name="McCowan C."/>
            <person name="Murphy C."/>
            <person name="Pearson M."/>
            <person name="Poon T.W."/>
            <person name="Priest M."/>
            <person name="Roberts A."/>
            <person name="Saif S."/>
            <person name="Shea T."/>
            <person name="Sisk P."/>
            <person name="Sykes S."/>
            <person name="Wortman J."/>
            <person name="Nusbaum C."/>
            <person name="Birren B."/>
        </authorList>
    </citation>
    <scope>NUCLEOTIDE SEQUENCE [LARGE SCALE GENOMIC DNA]</scope>
    <source>
        <strain evidence="1 2">MS-1</strain>
    </source>
</reference>
<name>A0A0F5JKY5_9BACT</name>
<dbReference type="Proteomes" id="UP000033035">
    <property type="component" value="Unassembled WGS sequence"/>
</dbReference>
<evidence type="ECO:0000313" key="2">
    <source>
        <dbReference type="Proteomes" id="UP000033035"/>
    </source>
</evidence>
<dbReference type="EMBL" id="AQHW01000010">
    <property type="protein sequence ID" value="KKB58082.1"/>
    <property type="molecule type" value="Genomic_DNA"/>
</dbReference>
<organism evidence="1 2">
    <name type="scientific">Parabacteroides gordonii MS-1 = DSM 23371</name>
    <dbReference type="NCBI Taxonomy" id="1203610"/>
    <lineage>
        <taxon>Bacteria</taxon>
        <taxon>Pseudomonadati</taxon>
        <taxon>Bacteroidota</taxon>
        <taxon>Bacteroidia</taxon>
        <taxon>Bacteroidales</taxon>
        <taxon>Tannerellaceae</taxon>
        <taxon>Parabacteroides</taxon>
    </lineage>
</organism>
<feature type="non-terminal residue" evidence="1">
    <location>
        <position position="21"/>
    </location>
</feature>
<protein>
    <submittedName>
        <fullName evidence="1">Uncharacterized protein</fullName>
    </submittedName>
</protein>
<gene>
    <name evidence="1" type="ORF">HMPREF1536_01631</name>
</gene>
<sequence>MRVINVFIAESSWVVGVLVLV</sequence>
<dbReference type="STRING" id="1203610.HMPREF1536_01631"/>
<keyword evidence="2" id="KW-1185">Reference proteome</keyword>
<dbReference type="AlphaFoldDB" id="A0A0F5JKY5"/>
<dbReference type="HOGENOM" id="CLU_3427533_0_0_10"/>